<dbReference type="Proteomes" id="UP000177622">
    <property type="component" value="Unassembled WGS sequence"/>
</dbReference>
<dbReference type="STRING" id="1835702.A0A1F5L052"/>
<dbReference type="OrthoDB" id="2580841at2759"/>
<organism evidence="1 2">
    <name type="scientific">Penicillium arizonense</name>
    <dbReference type="NCBI Taxonomy" id="1835702"/>
    <lineage>
        <taxon>Eukaryota</taxon>
        <taxon>Fungi</taxon>
        <taxon>Dikarya</taxon>
        <taxon>Ascomycota</taxon>
        <taxon>Pezizomycotina</taxon>
        <taxon>Eurotiomycetes</taxon>
        <taxon>Eurotiomycetidae</taxon>
        <taxon>Eurotiales</taxon>
        <taxon>Aspergillaceae</taxon>
        <taxon>Penicillium</taxon>
    </lineage>
</organism>
<accession>A0A1F5L052</accession>
<protein>
    <recommendedName>
        <fullName evidence="3">RNase H type-1 domain-containing protein</fullName>
    </recommendedName>
</protein>
<keyword evidence="2" id="KW-1185">Reference proteome</keyword>
<dbReference type="Gene3D" id="3.30.420.10">
    <property type="entry name" value="Ribonuclease H-like superfamily/Ribonuclease H"/>
    <property type="match status" value="1"/>
</dbReference>
<evidence type="ECO:0000313" key="1">
    <source>
        <dbReference type="EMBL" id="OGE46544.1"/>
    </source>
</evidence>
<evidence type="ECO:0008006" key="3">
    <source>
        <dbReference type="Google" id="ProtNLM"/>
    </source>
</evidence>
<name>A0A1F5L052_PENAI</name>
<dbReference type="RefSeq" id="XP_022482014.1">
    <property type="nucleotide sequence ID" value="XM_022638130.1"/>
</dbReference>
<dbReference type="AlphaFoldDB" id="A0A1F5L052"/>
<reference evidence="1 2" key="1">
    <citation type="journal article" date="2016" name="Sci. Rep.">
        <title>Penicillium arizonense, a new, genome sequenced fungal species, reveals a high chemical diversity in secreted metabolites.</title>
        <authorList>
            <person name="Grijseels S."/>
            <person name="Nielsen J.C."/>
            <person name="Randelovic M."/>
            <person name="Nielsen J."/>
            <person name="Nielsen K.F."/>
            <person name="Workman M."/>
            <person name="Frisvad J.C."/>
        </authorList>
    </citation>
    <scope>NUCLEOTIDE SEQUENCE [LARGE SCALE GENOMIC DNA]</scope>
    <source>
        <strain evidence="1 2">CBS 141311</strain>
    </source>
</reference>
<proteinExistence type="predicted"/>
<evidence type="ECO:0000313" key="2">
    <source>
        <dbReference type="Proteomes" id="UP000177622"/>
    </source>
</evidence>
<comment type="caution">
    <text evidence="1">The sequence shown here is derived from an EMBL/GenBank/DDBJ whole genome shotgun (WGS) entry which is preliminary data.</text>
</comment>
<dbReference type="InterPro" id="IPR012337">
    <property type="entry name" value="RNaseH-like_sf"/>
</dbReference>
<dbReference type="GO" id="GO:0003676">
    <property type="term" value="F:nucleic acid binding"/>
    <property type="evidence" value="ECO:0007669"/>
    <property type="project" value="InterPro"/>
</dbReference>
<dbReference type="GeneID" id="34582864"/>
<dbReference type="SUPFAM" id="SSF53098">
    <property type="entry name" value="Ribonuclease H-like"/>
    <property type="match status" value="1"/>
</dbReference>
<dbReference type="InterPro" id="IPR019268">
    <property type="entry name" value="DUF2278"/>
</dbReference>
<dbReference type="EMBL" id="LXJU01000198">
    <property type="protein sequence ID" value="OGE46544.1"/>
    <property type="molecule type" value="Genomic_DNA"/>
</dbReference>
<dbReference type="InterPro" id="IPR036397">
    <property type="entry name" value="RNaseH_sf"/>
</dbReference>
<gene>
    <name evidence="1" type="ORF">PENARI_c198G03714</name>
</gene>
<dbReference type="Pfam" id="PF10042">
    <property type="entry name" value="DUF2278"/>
    <property type="match status" value="1"/>
</dbReference>
<sequence>MPLRNYGVWKANPVSYVVEHEADDDKSPHLSLYFSDKGGLSHHSGHKFRRAGRGNKEIAGLFRAAINIKSGDKDESRLTYWVDHDFNNHPIVNSLTDLSSGFYPLEETESTPAGVRLDYIRSNLFNVNTGRILPHDEPGSNNDMIDVLEPEVKQAIDHKADIYLFGEPFSDRKGIHNVHMNQGNVKRFAHDDGVFQDGGLLINYPRSGRWVGVFLGFASQAVHTDDKTGHAISSETWGDYMGTKERDAEMTEDSVTIDEALINPELDGPRARRRSVTLTNPKDHTMPLSSWKIKNSAGEFQALPRDAALGAKSTQAFDIPDVHLSNLGDTITLLNEQGLKVDGLVRDIEVLSKLLHVFWPRLLPPWRAESFANIKIRSDRETTRERAEAVRSTSDIVGYSDASGREGHLGAAVIALGNNLEVIESQQVPAATEVQAAGIALRLQWVPGHCDNLGNDAADRLAKDAAGPGKTHPFRSLLTRETAFIRGKTLRQWEKEWKSYL</sequence>